<dbReference type="EMBL" id="VUJU01000086">
    <property type="protein sequence ID" value="KAF0773221.1"/>
    <property type="molecule type" value="Genomic_DNA"/>
</dbReference>
<comment type="caution">
    <text evidence="1">The sequence shown here is derived from an EMBL/GenBank/DDBJ whole genome shotgun (WGS) entry which is preliminary data.</text>
</comment>
<dbReference type="OrthoDB" id="6621793at2759"/>
<keyword evidence="1" id="KW-0548">Nucleotidyltransferase</keyword>
<keyword evidence="1" id="KW-0695">RNA-directed DNA polymerase</keyword>
<evidence type="ECO:0000313" key="1">
    <source>
        <dbReference type="EMBL" id="KAF0773221.1"/>
    </source>
</evidence>
<dbReference type="GO" id="GO:0003964">
    <property type="term" value="F:RNA-directed DNA polymerase activity"/>
    <property type="evidence" value="ECO:0007669"/>
    <property type="project" value="UniProtKB-KW"/>
</dbReference>
<gene>
    <name evidence="1" type="ORF">FWK35_00004303</name>
</gene>
<name>A0A6G0ZQ06_APHCR</name>
<evidence type="ECO:0000313" key="2">
    <source>
        <dbReference type="Proteomes" id="UP000478052"/>
    </source>
</evidence>
<protein>
    <submittedName>
        <fullName evidence="1">Reverse transcriptase domain-containing protein</fullName>
    </submittedName>
</protein>
<keyword evidence="1" id="KW-0808">Transferase</keyword>
<keyword evidence="2" id="KW-1185">Reference proteome</keyword>
<sequence>MSVVQIRLLYVTPVWADCVRGVKKSEEALLKAQKTAALRIARCYKTVFDMAALVLAKMPPASLLAVSRKTMVESKKCGDIISKADAIIEVTRQWWYNGSKSVSFYMAQVLTTHGCFQKYLFSKTRARSPACVHCQAPEDDAEHTVPPGPGDVADLLCLPSSDDLPPNTQRRDRILASALTNSNHIYTMVEEIMGKKEELERIRQMADAAWQILNT</sequence>
<reference evidence="1 2" key="1">
    <citation type="submission" date="2019-08" db="EMBL/GenBank/DDBJ databases">
        <title>Whole genome of Aphis craccivora.</title>
        <authorList>
            <person name="Voronova N.V."/>
            <person name="Shulinski R.S."/>
            <person name="Bandarenka Y.V."/>
            <person name="Zhorov D.G."/>
            <person name="Warner D."/>
        </authorList>
    </citation>
    <scope>NUCLEOTIDE SEQUENCE [LARGE SCALE GENOMIC DNA]</scope>
    <source>
        <strain evidence="1">180601</strain>
        <tissue evidence="1">Whole Body</tissue>
    </source>
</reference>
<accession>A0A6G0ZQ06</accession>
<proteinExistence type="predicted"/>
<organism evidence="1 2">
    <name type="scientific">Aphis craccivora</name>
    <name type="common">Cowpea aphid</name>
    <dbReference type="NCBI Taxonomy" id="307492"/>
    <lineage>
        <taxon>Eukaryota</taxon>
        <taxon>Metazoa</taxon>
        <taxon>Ecdysozoa</taxon>
        <taxon>Arthropoda</taxon>
        <taxon>Hexapoda</taxon>
        <taxon>Insecta</taxon>
        <taxon>Pterygota</taxon>
        <taxon>Neoptera</taxon>
        <taxon>Paraneoptera</taxon>
        <taxon>Hemiptera</taxon>
        <taxon>Sternorrhyncha</taxon>
        <taxon>Aphidomorpha</taxon>
        <taxon>Aphidoidea</taxon>
        <taxon>Aphididae</taxon>
        <taxon>Aphidini</taxon>
        <taxon>Aphis</taxon>
        <taxon>Aphis</taxon>
    </lineage>
</organism>
<dbReference type="Proteomes" id="UP000478052">
    <property type="component" value="Unassembled WGS sequence"/>
</dbReference>
<dbReference type="AlphaFoldDB" id="A0A6G0ZQ06"/>